<protein>
    <submittedName>
        <fullName evidence="2">Uncharacterized protein</fullName>
    </submittedName>
</protein>
<sequence>MCVGYVVCVYVCGQVEWSGRVMEAWREEVGRWVGPCVGLLLRPLHLSSTTKIWRSAVLACAIGMQVETGFASSCFFSFRATPCWRLLLWIRYGTVPSNADGRGEGARERDRRDSLARRNRLRKSTKGQQEEGRRWRQKKCKQWGGPANIGWLRALCRPSSIAAYWLHGCMPHAACYGLRYGRFAGAGHILTSTYVTLRGHLPFSAGARSSKGTTRPGSIAMCCDRVLLNGMCEGQQTHLLPSTSNGRTEAYAYAIVDFLSADR</sequence>
<evidence type="ECO:0000256" key="1">
    <source>
        <dbReference type="SAM" id="MobiDB-lite"/>
    </source>
</evidence>
<name>A0A2T2NW35_CORCC</name>
<dbReference type="AlphaFoldDB" id="A0A2T2NW35"/>
<evidence type="ECO:0000313" key="2">
    <source>
        <dbReference type="EMBL" id="PSN69614.1"/>
    </source>
</evidence>
<dbReference type="EMBL" id="KZ678132">
    <property type="protein sequence ID" value="PSN69614.1"/>
    <property type="molecule type" value="Genomic_DNA"/>
</dbReference>
<proteinExistence type="predicted"/>
<feature type="region of interest" description="Disordered" evidence="1">
    <location>
        <begin position="99"/>
        <end position="139"/>
    </location>
</feature>
<dbReference type="Proteomes" id="UP000240883">
    <property type="component" value="Unassembled WGS sequence"/>
</dbReference>
<feature type="compositionally biased region" description="Basic and acidic residues" evidence="1">
    <location>
        <begin position="101"/>
        <end position="116"/>
    </location>
</feature>
<organism evidence="2 3">
    <name type="scientific">Corynespora cassiicola Philippines</name>
    <dbReference type="NCBI Taxonomy" id="1448308"/>
    <lineage>
        <taxon>Eukaryota</taxon>
        <taxon>Fungi</taxon>
        <taxon>Dikarya</taxon>
        <taxon>Ascomycota</taxon>
        <taxon>Pezizomycotina</taxon>
        <taxon>Dothideomycetes</taxon>
        <taxon>Pleosporomycetidae</taxon>
        <taxon>Pleosporales</taxon>
        <taxon>Corynesporascaceae</taxon>
        <taxon>Corynespora</taxon>
    </lineage>
</organism>
<keyword evidence="3" id="KW-1185">Reference proteome</keyword>
<reference evidence="2 3" key="1">
    <citation type="journal article" date="2018" name="Front. Microbiol.">
        <title>Genome-Wide Analysis of Corynespora cassiicola Leaf Fall Disease Putative Effectors.</title>
        <authorList>
            <person name="Lopez D."/>
            <person name="Ribeiro S."/>
            <person name="Label P."/>
            <person name="Fumanal B."/>
            <person name="Venisse J.S."/>
            <person name="Kohler A."/>
            <person name="de Oliveira R.R."/>
            <person name="Labutti K."/>
            <person name="Lipzen A."/>
            <person name="Lail K."/>
            <person name="Bauer D."/>
            <person name="Ohm R.A."/>
            <person name="Barry K.W."/>
            <person name="Spatafora J."/>
            <person name="Grigoriev I.V."/>
            <person name="Martin F.M."/>
            <person name="Pujade-Renaud V."/>
        </authorList>
    </citation>
    <scope>NUCLEOTIDE SEQUENCE [LARGE SCALE GENOMIC DNA]</scope>
    <source>
        <strain evidence="2 3">Philippines</strain>
    </source>
</reference>
<evidence type="ECO:0000313" key="3">
    <source>
        <dbReference type="Proteomes" id="UP000240883"/>
    </source>
</evidence>
<gene>
    <name evidence="2" type="ORF">BS50DRAFT_291887</name>
</gene>
<accession>A0A2T2NW35</accession>